<evidence type="ECO:0000313" key="3">
    <source>
        <dbReference type="Proteomes" id="UP000008311"/>
    </source>
</evidence>
<dbReference type="PANTHER" id="PTHR31066">
    <property type="entry name" value="OS05G0427100 PROTEIN-RELATED"/>
    <property type="match status" value="1"/>
</dbReference>
<dbReference type="CDD" id="cd06410">
    <property type="entry name" value="PB1_UP2"/>
    <property type="match status" value="1"/>
</dbReference>
<dbReference type="InParanoid" id="B9SQ06"/>
<proteinExistence type="predicted"/>
<dbReference type="EMBL" id="EQ974075">
    <property type="protein sequence ID" value="EEF34325.1"/>
    <property type="molecule type" value="Genomic_DNA"/>
</dbReference>
<dbReference type="Pfam" id="PF00564">
    <property type="entry name" value="PB1"/>
    <property type="match status" value="1"/>
</dbReference>
<dbReference type="AlphaFoldDB" id="B9SQ06"/>
<evidence type="ECO:0000313" key="2">
    <source>
        <dbReference type="EMBL" id="EEF34325.1"/>
    </source>
</evidence>
<feature type="domain" description="PB1" evidence="1">
    <location>
        <begin position="35"/>
        <end position="123"/>
    </location>
</feature>
<gene>
    <name evidence="2" type="ORF">RCOM_0468310</name>
</gene>
<dbReference type="SUPFAM" id="SSF54277">
    <property type="entry name" value="CAD &amp; PB1 domains"/>
    <property type="match status" value="1"/>
</dbReference>
<dbReference type="InterPro" id="IPR053198">
    <property type="entry name" value="Gynoecium_Dev_Regulator"/>
</dbReference>
<sequence length="334" mass="36135">MDPTPPPQPSSTTTATATNKFRLMCSYGGQIITRPNTKSLYYAGGDTRIITIPTTTTTLSSLTTHLSSTLHINCPFTLKYQLPSHDLDSLISLSTDDDLLIMLDEHHRLSPTPSRIRLFIFQTKPISSNMELSQFNELKHPKTETWFADVLKSAKIMQKGCGSGLGFGLEGNCEGNNEINGLCGAESMILETTSSFGSTSSSVSLSNLPAKGAQADDLGAGLLDNKVKLSASESFAASDNSVAMATTVSHPQPGTYQDPVAPVPVLENRTGYPIESETKVVDSPIGIEMHKTVQVSGFPLSLQFDQPQFTSHGNDQLLVGHWLVARRTCEYNVH</sequence>
<dbReference type="SMART" id="SM00666">
    <property type="entry name" value="PB1"/>
    <property type="match status" value="1"/>
</dbReference>
<protein>
    <submittedName>
        <fullName evidence="2">ATP binding protein, putative</fullName>
    </submittedName>
</protein>
<dbReference type="PANTHER" id="PTHR31066:SF57">
    <property type="entry name" value="PROTEIN PAL OF QUIRKY"/>
    <property type="match status" value="1"/>
</dbReference>
<dbReference type="FunCoup" id="B9SQ06">
    <property type="interactions" value="135"/>
</dbReference>
<evidence type="ECO:0000259" key="1">
    <source>
        <dbReference type="SMART" id="SM00666"/>
    </source>
</evidence>
<dbReference type="Proteomes" id="UP000008311">
    <property type="component" value="Unassembled WGS sequence"/>
</dbReference>
<dbReference type="STRING" id="3988.B9SQ06"/>
<keyword evidence="3" id="KW-1185">Reference proteome</keyword>
<organism evidence="2 3">
    <name type="scientific">Ricinus communis</name>
    <name type="common">Castor bean</name>
    <dbReference type="NCBI Taxonomy" id="3988"/>
    <lineage>
        <taxon>Eukaryota</taxon>
        <taxon>Viridiplantae</taxon>
        <taxon>Streptophyta</taxon>
        <taxon>Embryophyta</taxon>
        <taxon>Tracheophyta</taxon>
        <taxon>Spermatophyta</taxon>
        <taxon>Magnoliopsida</taxon>
        <taxon>eudicotyledons</taxon>
        <taxon>Gunneridae</taxon>
        <taxon>Pentapetalae</taxon>
        <taxon>rosids</taxon>
        <taxon>fabids</taxon>
        <taxon>Malpighiales</taxon>
        <taxon>Euphorbiaceae</taxon>
        <taxon>Acalyphoideae</taxon>
        <taxon>Acalypheae</taxon>
        <taxon>Ricinus</taxon>
    </lineage>
</organism>
<accession>B9SQ06</accession>
<name>B9SQ06_RICCO</name>
<reference evidence="3" key="1">
    <citation type="journal article" date="2010" name="Nat. Biotechnol.">
        <title>Draft genome sequence of the oilseed species Ricinus communis.</title>
        <authorList>
            <person name="Chan A.P."/>
            <person name="Crabtree J."/>
            <person name="Zhao Q."/>
            <person name="Lorenzi H."/>
            <person name="Orvis J."/>
            <person name="Puiu D."/>
            <person name="Melake-Berhan A."/>
            <person name="Jones K.M."/>
            <person name="Redman J."/>
            <person name="Chen G."/>
            <person name="Cahoon E.B."/>
            <person name="Gedil M."/>
            <person name="Stanke M."/>
            <person name="Haas B.J."/>
            <person name="Wortman J.R."/>
            <person name="Fraser-Liggett C.M."/>
            <person name="Ravel J."/>
            <person name="Rabinowicz P.D."/>
        </authorList>
    </citation>
    <scope>NUCLEOTIDE SEQUENCE [LARGE SCALE GENOMIC DNA]</scope>
    <source>
        <strain evidence="3">cv. Hale</strain>
    </source>
</reference>
<dbReference type="eggNOG" id="ENOG502QWAH">
    <property type="taxonomic scope" value="Eukaryota"/>
</dbReference>
<dbReference type="InterPro" id="IPR000270">
    <property type="entry name" value="PB1_dom"/>
</dbReference>